<dbReference type="EMBL" id="JABFTP020000062">
    <property type="protein sequence ID" value="KAL3272872.1"/>
    <property type="molecule type" value="Genomic_DNA"/>
</dbReference>
<reference evidence="1 2" key="1">
    <citation type="journal article" date="2021" name="BMC Biol.">
        <title>Horizontally acquired antibacterial genes associated with adaptive radiation of ladybird beetles.</title>
        <authorList>
            <person name="Li H.S."/>
            <person name="Tang X.F."/>
            <person name="Huang Y.H."/>
            <person name="Xu Z.Y."/>
            <person name="Chen M.L."/>
            <person name="Du X.Y."/>
            <person name="Qiu B.Y."/>
            <person name="Chen P.T."/>
            <person name="Zhang W."/>
            <person name="Slipinski A."/>
            <person name="Escalona H.E."/>
            <person name="Waterhouse R.M."/>
            <person name="Zwick A."/>
            <person name="Pang H."/>
        </authorList>
    </citation>
    <scope>NUCLEOTIDE SEQUENCE [LARGE SCALE GENOMIC DNA]</scope>
    <source>
        <strain evidence="1">SYSU2018</strain>
    </source>
</reference>
<comment type="caution">
    <text evidence="1">The sequence shown here is derived from an EMBL/GenBank/DDBJ whole genome shotgun (WGS) entry which is preliminary data.</text>
</comment>
<dbReference type="Proteomes" id="UP001516400">
    <property type="component" value="Unassembled WGS sequence"/>
</dbReference>
<protein>
    <submittedName>
        <fullName evidence="1">Uncharacterized protein</fullName>
    </submittedName>
</protein>
<evidence type="ECO:0000313" key="1">
    <source>
        <dbReference type="EMBL" id="KAL3272872.1"/>
    </source>
</evidence>
<organism evidence="1 2">
    <name type="scientific">Cryptolaemus montrouzieri</name>
    <dbReference type="NCBI Taxonomy" id="559131"/>
    <lineage>
        <taxon>Eukaryota</taxon>
        <taxon>Metazoa</taxon>
        <taxon>Ecdysozoa</taxon>
        <taxon>Arthropoda</taxon>
        <taxon>Hexapoda</taxon>
        <taxon>Insecta</taxon>
        <taxon>Pterygota</taxon>
        <taxon>Neoptera</taxon>
        <taxon>Endopterygota</taxon>
        <taxon>Coleoptera</taxon>
        <taxon>Polyphaga</taxon>
        <taxon>Cucujiformia</taxon>
        <taxon>Coccinelloidea</taxon>
        <taxon>Coccinellidae</taxon>
        <taxon>Scymninae</taxon>
        <taxon>Scymnini</taxon>
        <taxon>Cryptolaemus</taxon>
    </lineage>
</organism>
<dbReference type="AlphaFoldDB" id="A0ABD2N302"/>
<proteinExistence type="predicted"/>
<name>A0ABD2N302_9CUCU</name>
<keyword evidence="2" id="KW-1185">Reference proteome</keyword>
<gene>
    <name evidence="1" type="ORF">HHI36_014333</name>
</gene>
<evidence type="ECO:0000313" key="2">
    <source>
        <dbReference type="Proteomes" id="UP001516400"/>
    </source>
</evidence>
<accession>A0ABD2N302</accession>
<sequence>MGATNDHPHQLDFVFRLRLFVVGKNSAVIFTENTNTEEQGETCVLDPLVCSNRKKNKVRFLTECMLENLEMEKDQILNPKSEENTITAHTFIDLQYNMDPSYTSTACMKLLVEFERKEKINDEASKYIAGYIAYKFKNKYRSLGDKCSLPVNNDVAPHDWIEFFSRGEL</sequence>